<evidence type="ECO:0000256" key="1">
    <source>
        <dbReference type="SAM" id="Phobius"/>
    </source>
</evidence>
<feature type="transmembrane region" description="Helical" evidence="1">
    <location>
        <begin position="53"/>
        <end position="75"/>
    </location>
</feature>
<dbReference type="AlphaFoldDB" id="A0A7Y9IVQ9"/>
<comment type="caution">
    <text evidence="2">The sequence shown here is derived from an EMBL/GenBank/DDBJ whole genome shotgun (WGS) entry which is preliminary data.</text>
</comment>
<evidence type="ECO:0000313" key="2">
    <source>
        <dbReference type="EMBL" id="NYE83393.1"/>
    </source>
</evidence>
<feature type="transmembrane region" description="Helical" evidence="1">
    <location>
        <begin position="21"/>
        <end position="41"/>
    </location>
</feature>
<dbReference type="Proteomes" id="UP000542125">
    <property type="component" value="Unassembled WGS sequence"/>
</dbReference>
<sequence length="145" mass="16446">MFLGDDRKAFLEYLRNLTPQIFFFSLTIGMGSRLGSTDYQWNSNSWILASSTLAFFGIFLGSMIANATLFIETVFAPRKEFSRQVALVWNSDGKLLLRLLRTVRAAWIQQNRLLLTLFVAAPIMQFALYGVLATAIIHSRAFKVV</sequence>
<keyword evidence="1" id="KW-0812">Transmembrane</keyword>
<keyword evidence="3" id="KW-1185">Reference proteome</keyword>
<keyword evidence="1" id="KW-0472">Membrane</keyword>
<keyword evidence="1" id="KW-1133">Transmembrane helix</keyword>
<name>A0A7Y9IVQ9_9BURK</name>
<feature type="transmembrane region" description="Helical" evidence="1">
    <location>
        <begin position="113"/>
        <end position="137"/>
    </location>
</feature>
<gene>
    <name evidence="2" type="ORF">FHW18_002664</name>
</gene>
<reference evidence="2 3" key="1">
    <citation type="submission" date="2020-07" db="EMBL/GenBank/DDBJ databases">
        <title>Genomic Encyclopedia of Type Strains, Phase IV (KMG-V): Genome sequencing to study the core and pangenomes of soil and plant-associated prokaryotes.</title>
        <authorList>
            <person name="Whitman W."/>
        </authorList>
    </citation>
    <scope>NUCLEOTIDE SEQUENCE [LARGE SCALE GENOMIC DNA]</scope>
    <source>
        <strain evidence="2 3">SAS40</strain>
    </source>
</reference>
<protein>
    <submittedName>
        <fullName evidence="2">Uncharacterized protein</fullName>
    </submittedName>
</protein>
<accession>A0A7Y9IVQ9</accession>
<dbReference type="RefSeq" id="WP_179587008.1">
    <property type="nucleotide sequence ID" value="NZ_JACBYR010000001.1"/>
</dbReference>
<proteinExistence type="predicted"/>
<organism evidence="2 3">
    <name type="scientific">Pigmentiphaga litoralis</name>
    <dbReference type="NCBI Taxonomy" id="516702"/>
    <lineage>
        <taxon>Bacteria</taxon>
        <taxon>Pseudomonadati</taxon>
        <taxon>Pseudomonadota</taxon>
        <taxon>Betaproteobacteria</taxon>
        <taxon>Burkholderiales</taxon>
        <taxon>Alcaligenaceae</taxon>
        <taxon>Pigmentiphaga</taxon>
    </lineage>
</organism>
<dbReference type="EMBL" id="JACBYR010000001">
    <property type="protein sequence ID" value="NYE83393.1"/>
    <property type="molecule type" value="Genomic_DNA"/>
</dbReference>
<evidence type="ECO:0000313" key="3">
    <source>
        <dbReference type="Proteomes" id="UP000542125"/>
    </source>
</evidence>